<dbReference type="VEuPathDB" id="FungiDB:JI435_094530"/>
<keyword evidence="11" id="KW-1185">Reference proteome</keyword>
<dbReference type="PROSITE" id="PS50850">
    <property type="entry name" value="MFS"/>
    <property type="match status" value="1"/>
</dbReference>
<feature type="transmembrane region" description="Helical" evidence="8">
    <location>
        <begin position="175"/>
        <end position="198"/>
    </location>
</feature>
<gene>
    <name evidence="10" type="ORF">JI435_094530</name>
</gene>
<accession>A0A7U2HVT8</accession>
<feature type="transmembrane region" description="Helical" evidence="8">
    <location>
        <begin position="271"/>
        <end position="290"/>
    </location>
</feature>
<feature type="transmembrane region" description="Helical" evidence="8">
    <location>
        <begin position="347"/>
        <end position="368"/>
    </location>
</feature>
<evidence type="ECO:0000256" key="7">
    <source>
        <dbReference type="SAM" id="MobiDB-lite"/>
    </source>
</evidence>
<dbReference type="AlphaFoldDB" id="A0A7U2HVT8"/>
<dbReference type="FunFam" id="1.20.1720.10:FF:000037">
    <property type="entry name" value="WGS project CABT00000000 data, contig 2.4"/>
    <property type="match status" value="1"/>
</dbReference>
<dbReference type="Gene3D" id="1.20.1720.10">
    <property type="entry name" value="Multidrug resistance protein D"/>
    <property type="match status" value="1"/>
</dbReference>
<name>A0A7U2HVT8_PHANO</name>
<dbReference type="GO" id="GO:0016020">
    <property type="term" value="C:membrane"/>
    <property type="evidence" value="ECO:0007669"/>
    <property type="project" value="UniProtKB-SubCell"/>
</dbReference>
<evidence type="ECO:0000256" key="3">
    <source>
        <dbReference type="ARBA" id="ARBA00022692"/>
    </source>
</evidence>
<keyword evidence="5 8" id="KW-0472">Membrane</keyword>
<evidence type="ECO:0000256" key="6">
    <source>
        <dbReference type="ARBA" id="ARBA00023180"/>
    </source>
</evidence>
<proteinExistence type="predicted"/>
<feature type="transmembrane region" description="Helical" evidence="8">
    <location>
        <begin position="401"/>
        <end position="422"/>
    </location>
</feature>
<feature type="domain" description="Major facilitator superfamily (MFS) profile" evidence="9">
    <location>
        <begin position="50"/>
        <end position="538"/>
    </location>
</feature>
<evidence type="ECO:0000313" key="10">
    <source>
        <dbReference type="EMBL" id="QRC90027.1"/>
    </source>
</evidence>
<feature type="transmembrane region" description="Helical" evidence="8">
    <location>
        <begin position="118"/>
        <end position="141"/>
    </location>
</feature>
<dbReference type="Proteomes" id="UP000663193">
    <property type="component" value="Chromosome 1"/>
</dbReference>
<dbReference type="FunFam" id="1.20.1250.20:FF:000484">
    <property type="entry name" value="MFS general substrate transporter"/>
    <property type="match status" value="1"/>
</dbReference>
<evidence type="ECO:0000259" key="9">
    <source>
        <dbReference type="PROSITE" id="PS50850"/>
    </source>
</evidence>
<dbReference type="Pfam" id="PF07690">
    <property type="entry name" value="MFS_1"/>
    <property type="match status" value="1"/>
</dbReference>
<dbReference type="InterPro" id="IPR020846">
    <property type="entry name" value="MFS_dom"/>
</dbReference>
<dbReference type="EMBL" id="CP069023">
    <property type="protein sequence ID" value="QRC90027.1"/>
    <property type="molecule type" value="Genomic_DNA"/>
</dbReference>
<dbReference type="InterPro" id="IPR036259">
    <property type="entry name" value="MFS_trans_sf"/>
</dbReference>
<comment type="subcellular location">
    <subcellularLocation>
        <location evidence="1">Membrane</location>
        <topology evidence="1">Multi-pass membrane protein</topology>
    </subcellularLocation>
</comment>
<feature type="transmembrane region" description="Helical" evidence="8">
    <location>
        <begin position="47"/>
        <end position="67"/>
    </location>
</feature>
<dbReference type="PRINTS" id="PR01036">
    <property type="entry name" value="TCRTETB"/>
</dbReference>
<dbReference type="SUPFAM" id="SSF103473">
    <property type="entry name" value="MFS general substrate transporter"/>
    <property type="match status" value="1"/>
</dbReference>
<feature type="transmembrane region" description="Helical" evidence="8">
    <location>
        <begin position="204"/>
        <end position="224"/>
    </location>
</feature>
<feature type="transmembrane region" description="Helical" evidence="8">
    <location>
        <begin position="311"/>
        <end position="335"/>
    </location>
</feature>
<dbReference type="InterPro" id="IPR011701">
    <property type="entry name" value="MFS"/>
</dbReference>
<dbReference type="PANTHER" id="PTHR23501">
    <property type="entry name" value="MAJOR FACILITATOR SUPERFAMILY"/>
    <property type="match status" value="1"/>
</dbReference>
<keyword evidence="6" id="KW-0325">Glycoprotein</keyword>
<feature type="transmembrane region" description="Helical" evidence="8">
    <location>
        <begin position="443"/>
        <end position="461"/>
    </location>
</feature>
<dbReference type="Gene3D" id="1.20.1250.20">
    <property type="entry name" value="MFS general substrate transporter like domains"/>
    <property type="match status" value="1"/>
</dbReference>
<reference evidence="11" key="1">
    <citation type="journal article" date="2021" name="BMC Genomics">
        <title>Chromosome-level genome assembly and manually-curated proteome of model necrotroph Parastagonospora nodorum Sn15 reveals a genome-wide trove of candidate effector homologs, and redundancy of virulence-related functions within an accessory chromosome.</title>
        <authorList>
            <person name="Bertazzoni S."/>
            <person name="Jones D.A.B."/>
            <person name="Phan H.T."/>
            <person name="Tan K.-C."/>
            <person name="Hane J.K."/>
        </authorList>
    </citation>
    <scope>NUCLEOTIDE SEQUENCE [LARGE SCALE GENOMIC DNA]</scope>
    <source>
        <strain evidence="11">SN15 / ATCC MYA-4574 / FGSC 10173)</strain>
    </source>
</reference>
<evidence type="ECO:0000256" key="5">
    <source>
        <dbReference type="ARBA" id="ARBA00023136"/>
    </source>
</evidence>
<feature type="transmembrane region" description="Helical" evidence="8">
    <location>
        <begin position="518"/>
        <end position="536"/>
    </location>
</feature>
<keyword evidence="4 8" id="KW-1133">Transmembrane helix</keyword>
<feature type="region of interest" description="Disordered" evidence="7">
    <location>
        <begin position="1"/>
        <end position="36"/>
    </location>
</feature>
<evidence type="ECO:0000256" key="1">
    <source>
        <dbReference type="ARBA" id="ARBA00004141"/>
    </source>
</evidence>
<dbReference type="OrthoDB" id="10021397at2759"/>
<feature type="compositionally biased region" description="Polar residues" evidence="7">
    <location>
        <begin position="1"/>
        <end position="12"/>
    </location>
</feature>
<protein>
    <recommendedName>
        <fullName evidence="9">Major facilitator superfamily (MFS) profile domain-containing protein</fullName>
    </recommendedName>
</protein>
<keyword evidence="2" id="KW-0813">Transport</keyword>
<feature type="transmembrane region" description="Helical" evidence="8">
    <location>
        <begin position="244"/>
        <end position="265"/>
    </location>
</feature>
<evidence type="ECO:0000313" key="11">
    <source>
        <dbReference type="Proteomes" id="UP000663193"/>
    </source>
</evidence>
<feature type="transmembrane region" description="Helical" evidence="8">
    <location>
        <begin position="375"/>
        <end position="395"/>
    </location>
</feature>
<evidence type="ECO:0000256" key="2">
    <source>
        <dbReference type="ARBA" id="ARBA00022448"/>
    </source>
</evidence>
<dbReference type="GO" id="GO:0022857">
    <property type="term" value="F:transmembrane transporter activity"/>
    <property type="evidence" value="ECO:0007669"/>
    <property type="project" value="InterPro"/>
</dbReference>
<keyword evidence="3 8" id="KW-0812">Transmembrane</keyword>
<evidence type="ECO:0000256" key="4">
    <source>
        <dbReference type="ARBA" id="ARBA00022989"/>
    </source>
</evidence>
<evidence type="ECO:0000256" key="8">
    <source>
        <dbReference type="SAM" id="Phobius"/>
    </source>
</evidence>
<dbReference type="PANTHER" id="PTHR23501:SF187">
    <property type="entry name" value="MAJOR FACILITATOR SUPERFAMILY (MFS) PROFILE DOMAIN-CONTAINING PROTEIN"/>
    <property type="match status" value="1"/>
</dbReference>
<sequence>MASKLENTTVDSTGKEEEATVISIHSSESEKNQDDQETQPFKHTWKLWCIFSVLCLFSFLSALDGTIITTSLPTITGAIGGSSDGLYVWIAQCFIFSSTAPQPLYGQIANIFGRRNPFLFAIALFALGSGIAGGATSPAMLISGRTVQGTGAAGLYVLSDILICDLVPPRYRGPYLTAVLSTAGIGSTIGPVVGGAMAQENWRWIFYLNIPISVFGFIIMILLLKVNHVQSASWAQALAKIDYLGALIFIPSCIAIFYALITGGVQHPWSSWRVILPLVLGIVGWAVYHVQQAHCANPSTPPHLFTNRTSATGFALVFLSSLAMYTISFFLPIYFQAVKLLSPLTSGVYYLPFALAIMPFAGGSGWALSKWGKYIPLHYAGTALVAIGAGLFATLDENSSRAAYIGFQIIPSAGIAMIYTATLPSTLAPLDEKDVATATATYSFVRSFGFVWGVTMGGIVFNGQVNARLHLVQDASLRDSLRDGAAYAFAAGRSSLSSMIDPSSQLQVTHVYAKALRVVWLVVMAVGLLSFVLVPAERSIELKKENNTEFGMKEKKSGKGSVV</sequence>
<organism evidence="10 11">
    <name type="scientific">Phaeosphaeria nodorum (strain SN15 / ATCC MYA-4574 / FGSC 10173)</name>
    <name type="common">Glume blotch fungus</name>
    <name type="synonym">Parastagonospora nodorum</name>
    <dbReference type="NCBI Taxonomy" id="321614"/>
    <lineage>
        <taxon>Eukaryota</taxon>
        <taxon>Fungi</taxon>
        <taxon>Dikarya</taxon>
        <taxon>Ascomycota</taxon>
        <taxon>Pezizomycotina</taxon>
        <taxon>Dothideomycetes</taxon>
        <taxon>Pleosporomycetidae</taxon>
        <taxon>Pleosporales</taxon>
        <taxon>Pleosporineae</taxon>
        <taxon>Phaeosphaeriaceae</taxon>
        <taxon>Parastagonospora</taxon>
    </lineage>
</organism>